<dbReference type="NCBIfam" id="TIGR02273">
    <property type="entry name" value="16S_RimM"/>
    <property type="match status" value="1"/>
</dbReference>
<dbReference type="Proteomes" id="UP001143372">
    <property type="component" value="Unassembled WGS sequence"/>
</dbReference>
<organism evidence="8 9">
    <name type="scientific">Hansschlegelia plantiphila</name>
    <dbReference type="NCBI Taxonomy" id="374655"/>
    <lineage>
        <taxon>Bacteria</taxon>
        <taxon>Pseudomonadati</taxon>
        <taxon>Pseudomonadota</taxon>
        <taxon>Alphaproteobacteria</taxon>
        <taxon>Hyphomicrobiales</taxon>
        <taxon>Methylopilaceae</taxon>
        <taxon>Hansschlegelia</taxon>
    </lineage>
</organism>
<keyword evidence="2 5" id="KW-0690">Ribosome biogenesis</keyword>
<keyword evidence="3 5" id="KW-0698">rRNA processing</keyword>
<evidence type="ECO:0000256" key="2">
    <source>
        <dbReference type="ARBA" id="ARBA00022517"/>
    </source>
</evidence>
<feature type="domain" description="Ribosome maturation factor RimM PRC barrel" evidence="7">
    <location>
        <begin position="102"/>
        <end position="169"/>
    </location>
</feature>
<reference evidence="8" key="1">
    <citation type="journal article" date="2014" name="Int. J. Syst. Evol. Microbiol.">
        <title>Complete genome sequence of Corynebacterium casei LMG S-19264T (=DSM 44701T), isolated from a smear-ripened cheese.</title>
        <authorList>
            <consortium name="US DOE Joint Genome Institute (JGI-PGF)"/>
            <person name="Walter F."/>
            <person name="Albersmeier A."/>
            <person name="Kalinowski J."/>
            <person name="Ruckert C."/>
        </authorList>
    </citation>
    <scope>NUCLEOTIDE SEQUENCE</scope>
    <source>
        <strain evidence="8">VKM B-2347</strain>
    </source>
</reference>
<comment type="domain">
    <text evidence="5">The PRC barrel domain binds ribosomal protein uS19.</text>
</comment>
<dbReference type="EMBL" id="BSFI01000008">
    <property type="protein sequence ID" value="GLK68949.1"/>
    <property type="molecule type" value="Genomic_DNA"/>
</dbReference>
<dbReference type="Gene3D" id="2.30.30.240">
    <property type="entry name" value="PRC-barrel domain"/>
    <property type="match status" value="1"/>
</dbReference>
<sequence length="180" mass="19141">MPLPRLVQIGVIGAAHGVRGELRVKSFTGEPAALARYGELSDPSGGRSFAVESFRPLKDDMLVVRFRGIATREAAEALTGTGLFLPREALPDSGDEDEFYHADLIGLRVESPDGTPLGEVVALQNFGADDLMEIRLADERRTVYLPFTKAVVPVVDVAGGRVVVDPPDGALDESGPETAA</sequence>
<evidence type="ECO:0000256" key="4">
    <source>
        <dbReference type="ARBA" id="ARBA00023186"/>
    </source>
</evidence>
<keyword evidence="9" id="KW-1185">Reference proteome</keyword>
<evidence type="ECO:0000259" key="6">
    <source>
        <dbReference type="Pfam" id="PF01782"/>
    </source>
</evidence>
<dbReference type="InterPro" id="IPR011961">
    <property type="entry name" value="RimM"/>
</dbReference>
<dbReference type="Gene3D" id="2.40.30.60">
    <property type="entry name" value="RimM"/>
    <property type="match status" value="1"/>
</dbReference>
<dbReference type="HAMAP" id="MF_00014">
    <property type="entry name" value="Ribosome_mat_RimM"/>
    <property type="match status" value="1"/>
</dbReference>
<keyword evidence="1 5" id="KW-0963">Cytoplasm</keyword>
<dbReference type="InterPro" id="IPR009000">
    <property type="entry name" value="Transl_B-barrel_sf"/>
</dbReference>
<dbReference type="PANTHER" id="PTHR33692">
    <property type="entry name" value="RIBOSOME MATURATION FACTOR RIMM"/>
    <property type="match status" value="1"/>
</dbReference>
<dbReference type="GO" id="GO:0042274">
    <property type="term" value="P:ribosomal small subunit biogenesis"/>
    <property type="evidence" value="ECO:0007669"/>
    <property type="project" value="UniProtKB-UniRule"/>
</dbReference>
<keyword evidence="4 5" id="KW-0143">Chaperone</keyword>
<dbReference type="Pfam" id="PF24986">
    <property type="entry name" value="PRC_RimM"/>
    <property type="match status" value="1"/>
</dbReference>
<dbReference type="AlphaFoldDB" id="A0A9W6MVY6"/>
<proteinExistence type="inferred from homology"/>
<evidence type="ECO:0000259" key="7">
    <source>
        <dbReference type="Pfam" id="PF24986"/>
    </source>
</evidence>
<evidence type="ECO:0000313" key="8">
    <source>
        <dbReference type="EMBL" id="GLK68949.1"/>
    </source>
</evidence>
<evidence type="ECO:0000256" key="5">
    <source>
        <dbReference type="HAMAP-Rule" id="MF_00014"/>
    </source>
</evidence>
<dbReference type="GO" id="GO:0005840">
    <property type="term" value="C:ribosome"/>
    <property type="evidence" value="ECO:0007669"/>
    <property type="project" value="InterPro"/>
</dbReference>
<dbReference type="InterPro" id="IPR036976">
    <property type="entry name" value="RimM_N_sf"/>
</dbReference>
<comment type="caution">
    <text evidence="8">The sequence shown here is derived from an EMBL/GenBank/DDBJ whole genome shotgun (WGS) entry which is preliminary data.</text>
</comment>
<comment type="similarity">
    <text evidence="5">Belongs to the RimM family.</text>
</comment>
<evidence type="ECO:0000256" key="3">
    <source>
        <dbReference type="ARBA" id="ARBA00022552"/>
    </source>
</evidence>
<evidence type="ECO:0000256" key="1">
    <source>
        <dbReference type="ARBA" id="ARBA00022490"/>
    </source>
</evidence>
<comment type="subcellular location">
    <subcellularLocation>
        <location evidence="5">Cytoplasm</location>
    </subcellularLocation>
</comment>
<dbReference type="InterPro" id="IPR002676">
    <property type="entry name" value="RimM_N"/>
</dbReference>
<gene>
    <name evidence="5 8" type="primary">rimM</name>
    <name evidence="8" type="ORF">GCM10008179_25870</name>
</gene>
<accession>A0A9W6MVY6</accession>
<dbReference type="InterPro" id="IPR056792">
    <property type="entry name" value="PRC_RimM"/>
</dbReference>
<name>A0A9W6MVY6_9HYPH</name>
<dbReference type="PANTHER" id="PTHR33692:SF1">
    <property type="entry name" value="RIBOSOME MATURATION FACTOR RIMM"/>
    <property type="match status" value="1"/>
</dbReference>
<feature type="domain" description="RimM N-terminal" evidence="6">
    <location>
        <begin position="8"/>
        <end position="88"/>
    </location>
</feature>
<dbReference type="RefSeq" id="WP_271169160.1">
    <property type="nucleotide sequence ID" value="NZ_BSFI01000008.1"/>
</dbReference>
<evidence type="ECO:0000313" key="9">
    <source>
        <dbReference type="Proteomes" id="UP001143372"/>
    </source>
</evidence>
<dbReference type="InterPro" id="IPR011033">
    <property type="entry name" value="PRC_barrel-like_sf"/>
</dbReference>
<dbReference type="GO" id="GO:0006364">
    <property type="term" value="P:rRNA processing"/>
    <property type="evidence" value="ECO:0007669"/>
    <property type="project" value="UniProtKB-UniRule"/>
</dbReference>
<dbReference type="GO" id="GO:0043022">
    <property type="term" value="F:ribosome binding"/>
    <property type="evidence" value="ECO:0007669"/>
    <property type="project" value="InterPro"/>
</dbReference>
<dbReference type="Pfam" id="PF01782">
    <property type="entry name" value="RimM"/>
    <property type="match status" value="1"/>
</dbReference>
<reference evidence="8" key="2">
    <citation type="submission" date="2023-01" db="EMBL/GenBank/DDBJ databases">
        <authorList>
            <person name="Sun Q."/>
            <person name="Evtushenko L."/>
        </authorList>
    </citation>
    <scope>NUCLEOTIDE SEQUENCE</scope>
    <source>
        <strain evidence="8">VKM B-2347</strain>
    </source>
</reference>
<dbReference type="SUPFAM" id="SSF50447">
    <property type="entry name" value="Translation proteins"/>
    <property type="match status" value="1"/>
</dbReference>
<dbReference type="SUPFAM" id="SSF50346">
    <property type="entry name" value="PRC-barrel domain"/>
    <property type="match status" value="1"/>
</dbReference>
<dbReference type="GO" id="GO:0005737">
    <property type="term" value="C:cytoplasm"/>
    <property type="evidence" value="ECO:0007669"/>
    <property type="project" value="UniProtKB-SubCell"/>
</dbReference>
<comment type="function">
    <text evidence="5">An accessory protein needed during the final step in the assembly of 30S ribosomal subunit, possibly for assembly of the head region. Essential for efficient processing of 16S rRNA. May be needed both before and after RbfA during the maturation of 16S rRNA. It has affinity for free ribosomal 30S subunits but not for 70S ribosomes.</text>
</comment>
<comment type="subunit">
    <text evidence="5">Binds ribosomal protein uS19.</text>
</comment>
<protein>
    <recommendedName>
        <fullName evidence="5">Ribosome maturation factor RimM</fullName>
    </recommendedName>
</protein>